<keyword evidence="2" id="KW-1185">Reference proteome</keyword>
<proteinExistence type="predicted"/>
<protein>
    <submittedName>
        <fullName evidence="1">Uncharacterized protein</fullName>
    </submittedName>
</protein>
<evidence type="ECO:0000313" key="2">
    <source>
        <dbReference type="Proteomes" id="UP000005237"/>
    </source>
</evidence>
<reference evidence="1" key="2">
    <citation type="submission" date="2022-06" db="UniProtKB">
        <authorList>
            <consortium name="EnsemblMetazoa"/>
        </authorList>
    </citation>
    <scope>IDENTIFICATION</scope>
    <source>
        <strain evidence="1">DF5081</strain>
    </source>
</reference>
<reference evidence="2" key="1">
    <citation type="submission" date="2010-08" db="EMBL/GenBank/DDBJ databases">
        <authorList>
            <consortium name="Caenorhabditis japonica Sequencing Consortium"/>
            <person name="Wilson R.K."/>
        </authorList>
    </citation>
    <scope>NUCLEOTIDE SEQUENCE [LARGE SCALE GENOMIC DNA]</scope>
    <source>
        <strain evidence="2">DF5081</strain>
    </source>
</reference>
<dbReference type="Proteomes" id="UP000005237">
    <property type="component" value="Unassembled WGS sequence"/>
</dbReference>
<accession>A0A8R1E4W6</accession>
<dbReference type="AlphaFoldDB" id="A0A8R1E4W6"/>
<dbReference type="EnsemblMetazoa" id="CJA21508.1">
    <property type="protein sequence ID" value="CJA21508.1"/>
    <property type="gene ID" value="WBGene00177080"/>
</dbReference>
<name>A0A8R1E4W6_CAEJA</name>
<evidence type="ECO:0000313" key="1">
    <source>
        <dbReference type="EnsemblMetazoa" id="CJA21508.1"/>
    </source>
</evidence>
<organism evidence="1 2">
    <name type="scientific">Caenorhabditis japonica</name>
    <dbReference type="NCBI Taxonomy" id="281687"/>
    <lineage>
        <taxon>Eukaryota</taxon>
        <taxon>Metazoa</taxon>
        <taxon>Ecdysozoa</taxon>
        <taxon>Nematoda</taxon>
        <taxon>Chromadorea</taxon>
        <taxon>Rhabditida</taxon>
        <taxon>Rhabditina</taxon>
        <taxon>Rhabditomorpha</taxon>
        <taxon>Rhabditoidea</taxon>
        <taxon>Rhabditidae</taxon>
        <taxon>Peloderinae</taxon>
        <taxon>Caenorhabditis</taxon>
    </lineage>
</organism>
<sequence>MTEATSRFMGRLDPNFKTLSIEYRKAVEKDYDEFPAYCTPPTTREVGIKSQKTAYPTVEEFCTVIRSFPDVKEAGDHTINANFLKRFHDVILLIAVRFTYYNLFY</sequence>